<evidence type="ECO:0000256" key="4">
    <source>
        <dbReference type="SAM" id="SignalP"/>
    </source>
</evidence>
<comment type="similarity">
    <text evidence="2">Belongs to the bacterial solute-binding protein 1 family.</text>
</comment>
<dbReference type="CDD" id="cd13585">
    <property type="entry name" value="PBP2_TMBP_like"/>
    <property type="match status" value="1"/>
</dbReference>
<dbReference type="SUPFAM" id="SSF53850">
    <property type="entry name" value="Periplasmic binding protein-like II"/>
    <property type="match status" value="1"/>
</dbReference>
<accession>A0A1I7NVQ7</accession>
<name>A0A1I7NVQ7_9HYPH</name>
<dbReference type="EMBL" id="FPCK01000004">
    <property type="protein sequence ID" value="SFV38678.1"/>
    <property type="molecule type" value="Genomic_DNA"/>
</dbReference>
<keyword evidence="6" id="KW-1185">Reference proteome</keyword>
<dbReference type="Gene3D" id="3.40.190.10">
    <property type="entry name" value="Periplasmic binding protein-like II"/>
    <property type="match status" value="1"/>
</dbReference>
<evidence type="ECO:0000313" key="5">
    <source>
        <dbReference type="EMBL" id="SFV38678.1"/>
    </source>
</evidence>
<dbReference type="STRING" id="429728.SAMN05216456_3558"/>
<dbReference type="Pfam" id="PF01547">
    <property type="entry name" value="SBP_bac_1"/>
    <property type="match status" value="1"/>
</dbReference>
<keyword evidence="4" id="KW-0732">Signal</keyword>
<dbReference type="InterPro" id="IPR006059">
    <property type="entry name" value="SBP"/>
</dbReference>
<dbReference type="InterPro" id="IPR050490">
    <property type="entry name" value="Bact_solute-bd_prot1"/>
</dbReference>
<dbReference type="Proteomes" id="UP000199074">
    <property type="component" value="Unassembled WGS sequence"/>
</dbReference>
<dbReference type="AlphaFoldDB" id="A0A1I7NVQ7"/>
<proteinExistence type="inferred from homology"/>
<evidence type="ECO:0000256" key="3">
    <source>
        <dbReference type="ARBA" id="ARBA00022764"/>
    </source>
</evidence>
<evidence type="ECO:0000313" key="6">
    <source>
        <dbReference type="Proteomes" id="UP000199074"/>
    </source>
</evidence>
<keyword evidence="3" id="KW-0574">Periplasm</keyword>
<evidence type="ECO:0000256" key="1">
    <source>
        <dbReference type="ARBA" id="ARBA00004418"/>
    </source>
</evidence>
<dbReference type="GO" id="GO:0042597">
    <property type="term" value="C:periplasmic space"/>
    <property type="evidence" value="ECO:0007669"/>
    <property type="project" value="UniProtKB-SubCell"/>
</dbReference>
<evidence type="ECO:0000256" key="2">
    <source>
        <dbReference type="ARBA" id="ARBA00008520"/>
    </source>
</evidence>
<protein>
    <submittedName>
        <fullName evidence="5">ABC-type glycerol-3-phosphate transport system, substrate-binding protein</fullName>
    </submittedName>
</protein>
<dbReference type="RefSeq" id="WP_175528659.1">
    <property type="nucleotide sequence ID" value="NZ_FPCK01000004.1"/>
</dbReference>
<reference evidence="5 6" key="1">
    <citation type="submission" date="2016-10" db="EMBL/GenBank/DDBJ databases">
        <authorList>
            <person name="de Groot N.N."/>
        </authorList>
    </citation>
    <scope>NUCLEOTIDE SEQUENCE [LARGE SCALE GENOMIC DNA]</scope>
    <source>
        <strain evidence="5 6">IPL20</strain>
    </source>
</reference>
<organism evidence="5 6">
    <name type="scientific">Devosia crocina</name>
    <dbReference type="NCBI Taxonomy" id="429728"/>
    <lineage>
        <taxon>Bacteria</taxon>
        <taxon>Pseudomonadati</taxon>
        <taxon>Pseudomonadota</taxon>
        <taxon>Alphaproteobacteria</taxon>
        <taxon>Hyphomicrobiales</taxon>
        <taxon>Devosiaceae</taxon>
        <taxon>Devosia</taxon>
    </lineage>
</organism>
<comment type="subcellular location">
    <subcellularLocation>
        <location evidence="1">Periplasm</location>
    </subcellularLocation>
</comment>
<feature type="chain" id="PRO_5011465458" evidence="4">
    <location>
        <begin position="21"/>
        <end position="424"/>
    </location>
</feature>
<gene>
    <name evidence="5" type="ORF">SAMN05216456_3558</name>
</gene>
<dbReference type="PANTHER" id="PTHR43649">
    <property type="entry name" value="ARABINOSE-BINDING PROTEIN-RELATED"/>
    <property type="match status" value="1"/>
</dbReference>
<dbReference type="PANTHER" id="PTHR43649:SF12">
    <property type="entry name" value="DIACETYLCHITOBIOSE BINDING PROTEIN DASA"/>
    <property type="match status" value="1"/>
</dbReference>
<sequence length="424" mass="46116">MKILRLATLAALAGTCGVAAQEQVTLRYMQLSVPALEAERPVIAAFEAANPGVRIEAQAMPSSEYWRSLSARAAAGDLPDVMAMSSAFVQQWARAGNLSALDEYLAEVDTGAFYESALGFGQVDGSTFAFPQNWVAPVLYFNKDAFDAAGVEYPTTAWSWEDFRAAAKALTIDENGDGRPEQWGFWFDGRYTNVEPWIFRNAGLLLTEDRAAIDPTPEAIKAMEFLVSLVMEEKSAPMPKDLEGIRPQDVFGLGMAAMWVDGSWQIDNNRQVIADQFEWGMSEVPLGPDATEETARVYAWADMLSVTKDSAHQDLAWQFVLHMSGPGRQASDFPGGKVPAYIPVAQDRAWLEEGMLPAEKSLLLEMGGKAAYSGFSDDWSAWRGYGASGSGGMNGELDEVLNGRKALDDALAAAVAYGNDILSR</sequence>
<feature type="signal peptide" evidence="4">
    <location>
        <begin position="1"/>
        <end position="20"/>
    </location>
</feature>